<feature type="chain" id="PRO_5046219032" description="Methanethiol oxidase" evidence="2">
    <location>
        <begin position="27"/>
        <end position="444"/>
    </location>
</feature>
<organism evidence="3 4">
    <name type="scientific">Zobellella aerophila</name>
    <dbReference type="NCBI Taxonomy" id="870480"/>
    <lineage>
        <taxon>Bacteria</taxon>
        <taxon>Pseudomonadati</taxon>
        <taxon>Pseudomonadota</taxon>
        <taxon>Gammaproteobacteria</taxon>
        <taxon>Aeromonadales</taxon>
        <taxon>Aeromonadaceae</taxon>
        <taxon>Zobellella</taxon>
    </lineage>
</organism>
<dbReference type="EMBL" id="BAABCX010000003">
    <property type="protein sequence ID" value="GAA3542441.1"/>
    <property type="molecule type" value="Genomic_DNA"/>
</dbReference>
<gene>
    <name evidence="3" type="ORF">GCM10022394_22970</name>
</gene>
<accession>A0ABP6VXD2</accession>
<dbReference type="InterPro" id="IPR008826">
    <property type="entry name" value="Se-bd"/>
</dbReference>
<evidence type="ECO:0008006" key="5">
    <source>
        <dbReference type="Google" id="ProtNLM"/>
    </source>
</evidence>
<dbReference type="RefSeq" id="WP_344958101.1">
    <property type="nucleotide sequence ID" value="NZ_BAABCX010000003.1"/>
</dbReference>
<keyword evidence="4" id="KW-1185">Reference proteome</keyword>
<dbReference type="SUPFAM" id="SSF75011">
    <property type="entry name" value="3-carboxy-cis,cis-mucoante lactonizing enzyme"/>
    <property type="match status" value="1"/>
</dbReference>
<dbReference type="Proteomes" id="UP001500795">
    <property type="component" value="Unassembled WGS sequence"/>
</dbReference>
<evidence type="ECO:0000313" key="4">
    <source>
        <dbReference type="Proteomes" id="UP001500795"/>
    </source>
</evidence>
<comment type="similarity">
    <text evidence="1">Belongs to the selenium-binding protein family.</text>
</comment>
<reference evidence="4" key="1">
    <citation type="journal article" date="2019" name="Int. J. Syst. Evol. Microbiol.">
        <title>The Global Catalogue of Microorganisms (GCM) 10K type strain sequencing project: providing services to taxonomists for standard genome sequencing and annotation.</title>
        <authorList>
            <consortium name="The Broad Institute Genomics Platform"/>
            <consortium name="The Broad Institute Genome Sequencing Center for Infectious Disease"/>
            <person name="Wu L."/>
            <person name="Ma J."/>
        </authorList>
    </citation>
    <scope>NUCLEOTIDE SEQUENCE [LARGE SCALE GENOMIC DNA]</scope>
    <source>
        <strain evidence="4">JCM 17110</strain>
    </source>
</reference>
<feature type="signal peptide" evidence="2">
    <location>
        <begin position="1"/>
        <end position="26"/>
    </location>
</feature>
<evidence type="ECO:0000313" key="3">
    <source>
        <dbReference type="EMBL" id="GAA3542441.1"/>
    </source>
</evidence>
<comment type="caution">
    <text evidence="3">The sequence shown here is derived from an EMBL/GenBank/DDBJ whole genome shotgun (WGS) entry which is preliminary data.</text>
</comment>
<sequence length="444" mass="48954">MKTPAIPLSLLTLVLMAALVAPAPVAADETCNSPYTAPLIKGQEDYIHVWTLGVKGLGDESDKLVTVDVNPQSGDYGKVIDSVSVGGRGEAHHAGFTDDRKYLWAGRLDDNKIFIFDIGTDPAKPKLIRTISDFSDKTGFVGPHTFYALPGRIMVQALSNTSDHGGRTGLVIYNNKGDFVAQYDMPTGQYGEVMADGYGYDIGINPQKNVLLTSSFTGWNNYMMDFGKLVQDPEAMKHFGNTMVMWDLKAMTPHKVMSVPGAPLEIRWSLQEGDNWALSAAALTSKLVLIRQDEGGEWQAREVATIGDPAQVPLPVDISITADAKGLWVNTFMDGKTRYFDISNPQAPVQVYEKVIGAQVNMVSQSWDGKRVYFTSSLLANWDKQDDDNEQFLKLFHWDGKELTEQFALDFNKLQLGRAHHMKFSAKPAQTAALAETVGLTRHD</sequence>
<keyword evidence="2" id="KW-0732">Signal</keyword>
<evidence type="ECO:0000256" key="2">
    <source>
        <dbReference type="SAM" id="SignalP"/>
    </source>
</evidence>
<evidence type="ECO:0000256" key="1">
    <source>
        <dbReference type="ARBA" id="ARBA00005606"/>
    </source>
</evidence>
<dbReference type="PANTHER" id="PTHR23300">
    <property type="entry name" value="METHANETHIOL OXIDASE"/>
    <property type="match status" value="1"/>
</dbReference>
<protein>
    <recommendedName>
        <fullName evidence="5">Methanethiol oxidase</fullName>
    </recommendedName>
</protein>
<proteinExistence type="inferred from homology"/>
<name>A0ABP6VXD2_9GAMM</name>
<dbReference type="PANTHER" id="PTHR23300:SF0">
    <property type="entry name" value="METHANETHIOL OXIDASE"/>
    <property type="match status" value="1"/>
</dbReference>
<dbReference type="Pfam" id="PF05694">
    <property type="entry name" value="SBP56"/>
    <property type="match status" value="1"/>
</dbReference>